<dbReference type="AlphaFoldDB" id="A0A9P6JIZ6"/>
<protein>
    <submittedName>
        <fullName evidence="2">Uncharacterized protein</fullName>
    </submittedName>
</protein>
<evidence type="ECO:0000256" key="1">
    <source>
        <dbReference type="SAM" id="MobiDB-lite"/>
    </source>
</evidence>
<feature type="compositionally biased region" description="Basic and acidic residues" evidence="1">
    <location>
        <begin position="98"/>
        <end position="113"/>
    </location>
</feature>
<reference evidence="2" key="1">
    <citation type="submission" date="2020-11" db="EMBL/GenBank/DDBJ databases">
        <authorList>
            <consortium name="DOE Joint Genome Institute"/>
            <person name="Ahrendt S."/>
            <person name="Riley R."/>
            <person name="Andreopoulos W."/>
            <person name="Labutti K."/>
            <person name="Pangilinan J."/>
            <person name="Ruiz-Duenas F.J."/>
            <person name="Barrasa J.M."/>
            <person name="Sanchez-Garcia M."/>
            <person name="Camarero S."/>
            <person name="Miyauchi S."/>
            <person name="Serrano A."/>
            <person name="Linde D."/>
            <person name="Babiker R."/>
            <person name="Drula E."/>
            <person name="Ayuso-Fernandez I."/>
            <person name="Pacheco R."/>
            <person name="Padilla G."/>
            <person name="Ferreira P."/>
            <person name="Barriuso J."/>
            <person name="Kellner H."/>
            <person name="Castanera R."/>
            <person name="Alfaro M."/>
            <person name="Ramirez L."/>
            <person name="Pisabarro A.G."/>
            <person name="Kuo A."/>
            <person name="Tritt A."/>
            <person name="Lipzen A."/>
            <person name="He G."/>
            <person name="Yan M."/>
            <person name="Ng V."/>
            <person name="Cullen D."/>
            <person name="Martin F."/>
            <person name="Rosso M.-N."/>
            <person name="Henrissat B."/>
            <person name="Hibbett D."/>
            <person name="Martinez A.T."/>
            <person name="Grigoriev I.V."/>
        </authorList>
    </citation>
    <scope>NUCLEOTIDE SEQUENCE</scope>
    <source>
        <strain evidence="2">CBS 506.95</strain>
    </source>
</reference>
<proteinExistence type="predicted"/>
<feature type="region of interest" description="Disordered" evidence="1">
    <location>
        <begin position="98"/>
        <end position="120"/>
    </location>
</feature>
<evidence type="ECO:0000313" key="3">
    <source>
        <dbReference type="Proteomes" id="UP000807306"/>
    </source>
</evidence>
<evidence type="ECO:0000313" key="2">
    <source>
        <dbReference type="EMBL" id="KAF9522409.1"/>
    </source>
</evidence>
<dbReference type="Proteomes" id="UP000807306">
    <property type="component" value="Unassembled WGS sequence"/>
</dbReference>
<feature type="region of interest" description="Disordered" evidence="1">
    <location>
        <begin position="41"/>
        <end position="62"/>
    </location>
</feature>
<accession>A0A9P6JIZ6</accession>
<comment type="caution">
    <text evidence="2">The sequence shown here is derived from an EMBL/GenBank/DDBJ whole genome shotgun (WGS) entry which is preliminary data.</text>
</comment>
<dbReference type="EMBL" id="MU157947">
    <property type="protein sequence ID" value="KAF9522409.1"/>
    <property type="molecule type" value="Genomic_DNA"/>
</dbReference>
<feature type="compositionally biased region" description="Polar residues" evidence="1">
    <location>
        <begin position="44"/>
        <end position="62"/>
    </location>
</feature>
<name>A0A9P6JIZ6_9AGAR</name>
<keyword evidence="3" id="KW-1185">Reference proteome</keyword>
<sequence>MALPPYHRQPHLHVLDSCILPPIPHQLPTILDLLYPSILRHPTSKTQNPTSKTQNPTSKTQNPKCELDIKIDVKTQLECQYQCQSRCWANAKDKAAQRRIKSSETDAEPEKQEGGGLTMPSSGAQVVEIVYAPLSSCNLRGDAQKRTLDDGMRMVDSTLRTSSESVGERRLTNWNRIVWLRVGMAVFNVQLLGSTDGWVNRYTPGIFIKQPNWMQSLRLYD</sequence>
<organism evidence="2 3">
    <name type="scientific">Crepidotus variabilis</name>
    <dbReference type="NCBI Taxonomy" id="179855"/>
    <lineage>
        <taxon>Eukaryota</taxon>
        <taxon>Fungi</taxon>
        <taxon>Dikarya</taxon>
        <taxon>Basidiomycota</taxon>
        <taxon>Agaricomycotina</taxon>
        <taxon>Agaricomycetes</taxon>
        <taxon>Agaricomycetidae</taxon>
        <taxon>Agaricales</taxon>
        <taxon>Agaricineae</taxon>
        <taxon>Crepidotaceae</taxon>
        <taxon>Crepidotus</taxon>
    </lineage>
</organism>
<gene>
    <name evidence="2" type="ORF">CPB83DRAFT_840515</name>
</gene>